<evidence type="ECO:0000256" key="1">
    <source>
        <dbReference type="SAM" id="MobiDB-lite"/>
    </source>
</evidence>
<feature type="compositionally biased region" description="Low complexity" evidence="1">
    <location>
        <begin position="28"/>
        <end position="39"/>
    </location>
</feature>
<evidence type="ECO:0000313" key="3">
    <source>
        <dbReference type="Proteomes" id="UP001303222"/>
    </source>
</evidence>
<feature type="compositionally biased region" description="Pro residues" evidence="1">
    <location>
        <begin position="65"/>
        <end position="75"/>
    </location>
</feature>
<keyword evidence="3" id="KW-1185">Reference proteome</keyword>
<evidence type="ECO:0000313" key="2">
    <source>
        <dbReference type="EMBL" id="KAK3949383.1"/>
    </source>
</evidence>
<sequence>MTTKPLPDLTIPWSETEGITFRALLHEITPNTNTNTNPITPSPYPEPSSSSAAQEVLPTVEDSYSPPPPPAPLRPWPLLANANLTKPKPKPQHQGQSVEDLGLGGGDIPPLPPLSAFQVVLSVASRKPVEAFHRGLREGIRRQVLEYHAGLEEAKRERERLRKVGMREEREREMERRGMRGMRKEGRWTHHQAVEVDDDPFDDDISDDDDDATLSVIDAEGYYQRALLEGWQVYLEKVQIRWEDNNITASSEKHNPTVVTLPVDLLDKGRTDEELDRYLQMMHLRGYRDLVEISFRWAKEGRPQKPGCDGEKGQSCIVIDDE</sequence>
<proteinExistence type="predicted"/>
<dbReference type="EMBL" id="MU859217">
    <property type="protein sequence ID" value="KAK3949383.1"/>
    <property type="molecule type" value="Genomic_DNA"/>
</dbReference>
<protein>
    <submittedName>
        <fullName evidence="2">Uncharacterized protein</fullName>
    </submittedName>
</protein>
<organism evidence="2 3">
    <name type="scientific">Pseudoneurospora amorphoporcata</name>
    <dbReference type="NCBI Taxonomy" id="241081"/>
    <lineage>
        <taxon>Eukaryota</taxon>
        <taxon>Fungi</taxon>
        <taxon>Dikarya</taxon>
        <taxon>Ascomycota</taxon>
        <taxon>Pezizomycotina</taxon>
        <taxon>Sordariomycetes</taxon>
        <taxon>Sordariomycetidae</taxon>
        <taxon>Sordariales</taxon>
        <taxon>Sordariaceae</taxon>
        <taxon>Pseudoneurospora</taxon>
    </lineage>
</organism>
<gene>
    <name evidence="2" type="ORF">QBC32DRAFT_327016</name>
</gene>
<reference evidence="2" key="1">
    <citation type="journal article" date="2023" name="Mol. Phylogenet. Evol.">
        <title>Genome-scale phylogeny and comparative genomics of the fungal order Sordariales.</title>
        <authorList>
            <person name="Hensen N."/>
            <person name="Bonometti L."/>
            <person name="Westerberg I."/>
            <person name="Brannstrom I.O."/>
            <person name="Guillou S."/>
            <person name="Cros-Aarteil S."/>
            <person name="Calhoun S."/>
            <person name="Haridas S."/>
            <person name="Kuo A."/>
            <person name="Mondo S."/>
            <person name="Pangilinan J."/>
            <person name="Riley R."/>
            <person name="LaButti K."/>
            <person name="Andreopoulos B."/>
            <person name="Lipzen A."/>
            <person name="Chen C."/>
            <person name="Yan M."/>
            <person name="Daum C."/>
            <person name="Ng V."/>
            <person name="Clum A."/>
            <person name="Steindorff A."/>
            <person name="Ohm R.A."/>
            <person name="Martin F."/>
            <person name="Silar P."/>
            <person name="Natvig D.O."/>
            <person name="Lalanne C."/>
            <person name="Gautier V."/>
            <person name="Ament-Velasquez S.L."/>
            <person name="Kruys A."/>
            <person name="Hutchinson M.I."/>
            <person name="Powell A.J."/>
            <person name="Barry K."/>
            <person name="Miller A.N."/>
            <person name="Grigoriev I.V."/>
            <person name="Debuchy R."/>
            <person name="Gladieux P."/>
            <person name="Hiltunen Thoren M."/>
            <person name="Johannesson H."/>
        </authorList>
    </citation>
    <scope>NUCLEOTIDE SEQUENCE</scope>
    <source>
        <strain evidence="2">CBS 626.80</strain>
    </source>
</reference>
<name>A0AAN6SDP7_9PEZI</name>
<accession>A0AAN6SDP7</accession>
<feature type="region of interest" description="Disordered" evidence="1">
    <location>
        <begin position="28"/>
        <end position="103"/>
    </location>
</feature>
<dbReference type="AlphaFoldDB" id="A0AAN6SDP7"/>
<comment type="caution">
    <text evidence="2">The sequence shown here is derived from an EMBL/GenBank/DDBJ whole genome shotgun (WGS) entry which is preliminary data.</text>
</comment>
<dbReference type="Proteomes" id="UP001303222">
    <property type="component" value="Unassembled WGS sequence"/>
</dbReference>
<reference evidence="2" key="2">
    <citation type="submission" date="2023-06" db="EMBL/GenBank/DDBJ databases">
        <authorList>
            <consortium name="Lawrence Berkeley National Laboratory"/>
            <person name="Mondo S.J."/>
            <person name="Hensen N."/>
            <person name="Bonometti L."/>
            <person name="Westerberg I."/>
            <person name="Brannstrom I.O."/>
            <person name="Guillou S."/>
            <person name="Cros-Aarteil S."/>
            <person name="Calhoun S."/>
            <person name="Haridas S."/>
            <person name="Kuo A."/>
            <person name="Pangilinan J."/>
            <person name="Riley R."/>
            <person name="Labutti K."/>
            <person name="Andreopoulos B."/>
            <person name="Lipzen A."/>
            <person name="Chen C."/>
            <person name="Yanf M."/>
            <person name="Daum C."/>
            <person name="Ng V."/>
            <person name="Clum A."/>
            <person name="Steindorff A."/>
            <person name="Ohm R."/>
            <person name="Martin F."/>
            <person name="Silar P."/>
            <person name="Natvig D."/>
            <person name="Lalanne C."/>
            <person name="Gautier V."/>
            <person name="Ament-Velasquez S.L."/>
            <person name="Kruys A."/>
            <person name="Hutchinson M.I."/>
            <person name="Powell A.J."/>
            <person name="Barry K."/>
            <person name="Miller A.N."/>
            <person name="Grigoriev I.V."/>
            <person name="Debuchy R."/>
            <person name="Gladieux P."/>
            <person name="Thoren M.H."/>
            <person name="Johannesson H."/>
        </authorList>
    </citation>
    <scope>NUCLEOTIDE SEQUENCE</scope>
    <source>
        <strain evidence="2">CBS 626.80</strain>
    </source>
</reference>